<feature type="transmembrane region" description="Helical" evidence="8">
    <location>
        <begin position="29"/>
        <end position="49"/>
    </location>
</feature>
<dbReference type="OrthoDB" id="4174405at2"/>
<dbReference type="AlphaFoldDB" id="A0A2S0KC21"/>
<evidence type="ECO:0000256" key="1">
    <source>
        <dbReference type="ARBA" id="ARBA00004651"/>
    </source>
</evidence>
<feature type="domain" description="Cation/H+ exchanger transmembrane" evidence="9">
    <location>
        <begin position="11"/>
        <end position="381"/>
    </location>
</feature>
<evidence type="ECO:0000256" key="8">
    <source>
        <dbReference type="SAM" id="Phobius"/>
    </source>
</evidence>
<protein>
    <submittedName>
        <fullName evidence="10">Sodium:proton exchanger</fullName>
    </submittedName>
</protein>
<dbReference type="Proteomes" id="UP000239814">
    <property type="component" value="Chromosome"/>
</dbReference>
<organism evidence="10 11">
    <name type="scientific">Gordonia iterans</name>
    <dbReference type="NCBI Taxonomy" id="1004901"/>
    <lineage>
        <taxon>Bacteria</taxon>
        <taxon>Bacillati</taxon>
        <taxon>Actinomycetota</taxon>
        <taxon>Actinomycetes</taxon>
        <taxon>Mycobacteriales</taxon>
        <taxon>Gordoniaceae</taxon>
        <taxon>Gordonia</taxon>
    </lineage>
</organism>
<dbReference type="Pfam" id="PF00999">
    <property type="entry name" value="Na_H_Exchanger"/>
    <property type="match status" value="1"/>
</dbReference>
<feature type="transmembrane region" description="Helical" evidence="8">
    <location>
        <begin position="185"/>
        <end position="211"/>
    </location>
</feature>
<evidence type="ECO:0000256" key="6">
    <source>
        <dbReference type="ARBA" id="ARBA00023065"/>
    </source>
</evidence>
<evidence type="ECO:0000256" key="2">
    <source>
        <dbReference type="ARBA" id="ARBA00022448"/>
    </source>
</evidence>
<evidence type="ECO:0000313" key="11">
    <source>
        <dbReference type="Proteomes" id="UP000239814"/>
    </source>
</evidence>
<comment type="subcellular location">
    <subcellularLocation>
        <location evidence="1">Cell membrane</location>
        <topology evidence="1">Multi-pass membrane protein</topology>
    </subcellularLocation>
</comment>
<feature type="transmembrane region" description="Helical" evidence="8">
    <location>
        <begin position="370"/>
        <end position="395"/>
    </location>
</feature>
<dbReference type="KEGG" id="git:C6V83_01930"/>
<feature type="transmembrane region" description="Helical" evidence="8">
    <location>
        <begin position="273"/>
        <end position="293"/>
    </location>
</feature>
<keyword evidence="7 8" id="KW-0472">Membrane</keyword>
<feature type="transmembrane region" description="Helical" evidence="8">
    <location>
        <begin position="87"/>
        <end position="109"/>
    </location>
</feature>
<evidence type="ECO:0000256" key="3">
    <source>
        <dbReference type="ARBA" id="ARBA00022449"/>
    </source>
</evidence>
<evidence type="ECO:0000256" key="5">
    <source>
        <dbReference type="ARBA" id="ARBA00022989"/>
    </source>
</evidence>
<sequence>MIAVLFAVGLSILLWSLLARRFGEWRVAPAIVLAGAGVITSAILGIDLAESLYSPVTERVVEMILALLLFVDATEVRGGLLGRDRRGALRLVLIALPLSLIGATILGWLVLPTTMFAVCLMIACAVMPTDLSPHGTLFGNSMVPERIRHLLNVESGYNDGVVAPIFVFGLALVEGHGTEAGFGHATIAAIESAGISLLVGVGVGLLAAFLANAALRTGLTSDRALGITVLMTALLSYGLATIAEGNGFVAAFVCGIVYRLTRDQGLHGSELEFVEDVAILCNLLVWFAFGLVLDYVFDAGVLWSTTTLVAVCAVTVLRFVPVQLSLLGSDYGRRDRNLIACMGPRGTASIVFGLLAWTRVAGDDVDDASLILIVVAWTVALSLIVYSVAAVLLAARQKEPA</sequence>
<keyword evidence="6" id="KW-0406">Ion transport</keyword>
<dbReference type="PANTHER" id="PTHR32507:SF8">
    <property type="entry name" value="CNH1P"/>
    <property type="match status" value="1"/>
</dbReference>
<gene>
    <name evidence="10" type="ORF">C6V83_01930</name>
</gene>
<dbReference type="PANTHER" id="PTHR32507">
    <property type="entry name" value="NA(+)/H(+) ANTIPORTER 1"/>
    <property type="match status" value="1"/>
</dbReference>
<keyword evidence="5 8" id="KW-1133">Transmembrane helix</keyword>
<keyword evidence="3" id="KW-0050">Antiport</keyword>
<feature type="transmembrane region" description="Helical" evidence="8">
    <location>
        <begin position="299"/>
        <end position="317"/>
    </location>
</feature>
<keyword evidence="4 8" id="KW-0812">Transmembrane</keyword>
<proteinExistence type="predicted"/>
<evidence type="ECO:0000313" key="10">
    <source>
        <dbReference type="EMBL" id="AVL99241.1"/>
    </source>
</evidence>
<dbReference type="GO" id="GO:0005886">
    <property type="term" value="C:plasma membrane"/>
    <property type="evidence" value="ECO:0007669"/>
    <property type="project" value="UniProtKB-SubCell"/>
</dbReference>
<evidence type="ECO:0000256" key="4">
    <source>
        <dbReference type="ARBA" id="ARBA00022692"/>
    </source>
</evidence>
<accession>A0A2S0KC21</accession>
<dbReference type="EMBL" id="CP027433">
    <property type="protein sequence ID" value="AVL99241.1"/>
    <property type="molecule type" value="Genomic_DNA"/>
</dbReference>
<dbReference type="InterPro" id="IPR006153">
    <property type="entry name" value="Cation/H_exchanger_TM"/>
</dbReference>
<evidence type="ECO:0000259" key="9">
    <source>
        <dbReference type="Pfam" id="PF00999"/>
    </source>
</evidence>
<reference evidence="10 11" key="1">
    <citation type="submission" date="2018-03" db="EMBL/GenBank/DDBJ databases">
        <title>Characteristics and genome of n-alkane degrading marine bacteria Gordonia iterans isolated from crude oil contaminated in Tae-an, South Korea.</title>
        <authorList>
            <person name="Lee S.-S."/>
            <person name="Kim H."/>
        </authorList>
    </citation>
    <scope>NUCLEOTIDE SEQUENCE [LARGE SCALE GENOMIC DNA]</scope>
    <source>
        <strain evidence="10 11">Co17</strain>
    </source>
</reference>
<evidence type="ECO:0000256" key="7">
    <source>
        <dbReference type="ARBA" id="ARBA00023136"/>
    </source>
</evidence>
<name>A0A2S0KC21_9ACTN</name>
<dbReference type="GO" id="GO:0015297">
    <property type="term" value="F:antiporter activity"/>
    <property type="evidence" value="ECO:0007669"/>
    <property type="project" value="UniProtKB-KW"/>
</dbReference>
<dbReference type="GO" id="GO:1902600">
    <property type="term" value="P:proton transmembrane transport"/>
    <property type="evidence" value="ECO:0007669"/>
    <property type="project" value="InterPro"/>
</dbReference>
<feature type="transmembrane region" description="Helical" evidence="8">
    <location>
        <begin position="245"/>
        <end position="261"/>
    </location>
</feature>
<keyword evidence="2" id="KW-0813">Transport</keyword>
<keyword evidence="11" id="KW-1185">Reference proteome</keyword>